<keyword evidence="3 7" id="KW-0812">Transmembrane</keyword>
<dbReference type="RefSeq" id="WP_329075669.1">
    <property type="nucleotide sequence ID" value="NZ_CP109495.1"/>
</dbReference>
<keyword evidence="4 7" id="KW-1133">Transmembrane helix</keyword>
<evidence type="ECO:0000256" key="6">
    <source>
        <dbReference type="ARBA" id="ARBA00038076"/>
    </source>
</evidence>
<evidence type="ECO:0000259" key="8">
    <source>
        <dbReference type="Pfam" id="PF02687"/>
    </source>
</evidence>
<dbReference type="InterPro" id="IPR050250">
    <property type="entry name" value="Macrolide_Exporter_MacB"/>
</dbReference>
<organism evidence="9 10">
    <name type="scientific">Streptomyces niveus</name>
    <name type="common">Streptomyces spheroides</name>
    <dbReference type="NCBI Taxonomy" id="193462"/>
    <lineage>
        <taxon>Bacteria</taxon>
        <taxon>Bacillati</taxon>
        <taxon>Actinomycetota</taxon>
        <taxon>Actinomycetes</taxon>
        <taxon>Kitasatosporales</taxon>
        <taxon>Streptomycetaceae</taxon>
        <taxon>Streptomyces</taxon>
    </lineage>
</organism>
<feature type="transmembrane region" description="Helical" evidence="7">
    <location>
        <begin position="450"/>
        <end position="473"/>
    </location>
</feature>
<feature type="transmembrane region" description="Helical" evidence="7">
    <location>
        <begin position="494"/>
        <end position="513"/>
    </location>
</feature>
<protein>
    <submittedName>
        <fullName evidence="9">ABC transporter permease</fullName>
    </submittedName>
</protein>
<evidence type="ECO:0000313" key="10">
    <source>
        <dbReference type="Proteomes" id="UP001432209"/>
    </source>
</evidence>
<feature type="domain" description="ABC3 transporter permease C-terminal" evidence="8">
    <location>
        <begin position="272"/>
        <end position="392"/>
    </location>
</feature>
<feature type="transmembrane region" description="Helical" evidence="7">
    <location>
        <begin position="320"/>
        <end position="347"/>
    </location>
</feature>
<feature type="transmembrane region" description="Helical" evidence="7">
    <location>
        <begin position="717"/>
        <end position="741"/>
    </location>
</feature>
<evidence type="ECO:0000313" key="9">
    <source>
        <dbReference type="EMBL" id="WUX51973.1"/>
    </source>
</evidence>
<feature type="transmembrane region" description="Helical" evidence="7">
    <location>
        <begin position="409"/>
        <end position="430"/>
    </location>
</feature>
<evidence type="ECO:0000256" key="7">
    <source>
        <dbReference type="SAM" id="Phobius"/>
    </source>
</evidence>
<reference evidence="9" key="1">
    <citation type="submission" date="2022-10" db="EMBL/GenBank/DDBJ databases">
        <title>The complete genomes of actinobacterial strains from the NBC collection.</title>
        <authorList>
            <person name="Joergensen T.S."/>
            <person name="Alvarez Arevalo M."/>
            <person name="Sterndorff E.B."/>
            <person name="Faurdal D."/>
            <person name="Vuksanovic O."/>
            <person name="Mourched A.-S."/>
            <person name="Charusanti P."/>
            <person name="Shaw S."/>
            <person name="Blin K."/>
            <person name="Weber T."/>
        </authorList>
    </citation>
    <scope>NUCLEOTIDE SEQUENCE</scope>
    <source>
        <strain evidence="9">NBC_01432</strain>
    </source>
</reference>
<comment type="similarity">
    <text evidence="6">Belongs to the ABC-4 integral membrane protein family.</text>
</comment>
<dbReference type="Proteomes" id="UP001432209">
    <property type="component" value="Chromosome"/>
</dbReference>
<feature type="transmembrane region" description="Helical" evidence="7">
    <location>
        <begin position="267"/>
        <end position="293"/>
    </location>
</feature>
<evidence type="ECO:0000256" key="4">
    <source>
        <dbReference type="ARBA" id="ARBA00022989"/>
    </source>
</evidence>
<keyword evidence="10" id="KW-1185">Reference proteome</keyword>
<comment type="subcellular location">
    <subcellularLocation>
        <location evidence="1">Cell membrane</location>
        <topology evidence="1">Multi-pass membrane protein</topology>
    </subcellularLocation>
</comment>
<dbReference type="PANTHER" id="PTHR30572">
    <property type="entry name" value="MEMBRANE COMPONENT OF TRANSPORTER-RELATED"/>
    <property type="match status" value="1"/>
</dbReference>
<proteinExistence type="inferred from homology"/>
<evidence type="ECO:0000256" key="5">
    <source>
        <dbReference type="ARBA" id="ARBA00023136"/>
    </source>
</evidence>
<evidence type="ECO:0000256" key="3">
    <source>
        <dbReference type="ARBA" id="ARBA00022692"/>
    </source>
</evidence>
<accession>A0ABZ1ZZU6</accession>
<dbReference type="PANTHER" id="PTHR30572:SF4">
    <property type="entry name" value="ABC TRANSPORTER PERMEASE YTRF"/>
    <property type="match status" value="1"/>
</dbReference>
<sequence length="847" mass="87142">MLRLTLQGMRARWVTFTGSFVALALGVGLIAATGLALAATFQAPHRGPERFAAAPVVVRAADTLRVSTPIGERTQRLTDPRAVPAEVAAELARLGRTVEDRTFPVSYASLGGGADRTDGEGAAAAGHPWSVAAATPYRLTDGRAPRTPGEVVVAVAARERDRSGGGVAVGNRVRVVTPAGADSRTVVGTVAATDFETAVFFTDSEAAQLSPRIDALVVHADAAAVRKAVRNAVRGTGSGIDVLTGDERRRADPDPDRDSEALVSVNALLGTAAGITCFVSVFVVASTFAFAVAQRRREFGLLRTAGATARQIRRTVFAEAVLVAVPASAAGCLLGAVGAPPLAAWMVDSGVAPSWFAIGDQTWPLHTAFWTGLCVAVAGVLTSSWRAGRIKPTEALREAALDNGTMPPSRWLLGALLLLAGLGLLVWSLATDPGEALKRKTYITRPMLLIVGFALYAPVLVPPLVRLVTWLPARLPGATGLLARENAATGVRRTAAVAAPVLITVALAVSLLGTTATINEAKATEAATQTTADYVVAAPGDKGALPAPFVTRAQNIPGAAVSASRSTAVTVLEEGVALVRSEARAVDPAALAAVSRLPVASGRVADLDDGGIVVNEEWLTRTVGQRVRVWLGDGREVTLRIVAVLRTGTGGNGVYVTPRNAPGAPVDRVDVAVRDGADASAVDAALREAGAATRATVLTKDEWLARSHPRSSESTRLGLLLILGIALLYTGIALANTLVMATSDRVGDLAVLRLAGATKPQVLRLVAAEALVVVAVGSLLGGAVAGLNLLGLRGALALLSVRSPLVVPWGDLGAMVAASAVLAVLAAVVPALTALRTRPVEHAGTRE</sequence>
<feature type="transmembrane region" description="Helical" evidence="7">
    <location>
        <begin position="812"/>
        <end position="835"/>
    </location>
</feature>
<feature type="transmembrane region" description="Helical" evidence="7">
    <location>
        <begin position="367"/>
        <end position="388"/>
    </location>
</feature>
<dbReference type="Pfam" id="PF02687">
    <property type="entry name" value="FtsX"/>
    <property type="match status" value="2"/>
</dbReference>
<keyword evidence="5 7" id="KW-0472">Membrane</keyword>
<feature type="domain" description="ABC3 transporter permease C-terminal" evidence="8">
    <location>
        <begin position="721"/>
        <end position="837"/>
    </location>
</feature>
<dbReference type="EMBL" id="CP109495">
    <property type="protein sequence ID" value="WUX51973.1"/>
    <property type="molecule type" value="Genomic_DNA"/>
</dbReference>
<gene>
    <name evidence="9" type="ORF">OG442_10755</name>
</gene>
<evidence type="ECO:0000256" key="2">
    <source>
        <dbReference type="ARBA" id="ARBA00022475"/>
    </source>
</evidence>
<feature type="transmembrane region" description="Helical" evidence="7">
    <location>
        <begin position="762"/>
        <end position="792"/>
    </location>
</feature>
<evidence type="ECO:0000256" key="1">
    <source>
        <dbReference type="ARBA" id="ARBA00004651"/>
    </source>
</evidence>
<name>A0ABZ1ZZU6_STRNV</name>
<dbReference type="InterPro" id="IPR003838">
    <property type="entry name" value="ABC3_permease_C"/>
</dbReference>
<keyword evidence="2" id="KW-1003">Cell membrane</keyword>